<gene>
    <name evidence="2" type="ORF">GNZ18_20910</name>
</gene>
<sequence>MTGAAAREAPARLGIDVGGTKVALRLASGGRAPRDTAFRWPSGRPPDPEADWAALAREVARLRAGAPVGAVGVALPATVGPSGRVTAWPGRPGWAGLDVGARLRALFPGAAVRWADDGDLAALAEAERAGAAGVVYLGVGTGVGGGVVLDGAPVTGCEVGHLVVDRSAREERCDCGRFGCVQAAASGPAILRRAARLRGRAVAFAELRDALPAGEGWAAGALEPAFDALAAAATSLGELFHPEVAVLGGGVAAALPGFTEAVAGRVAAYARPGYAPPPVRRAELGGLSSLHGAVLLAEREEAHRGRTR</sequence>
<evidence type="ECO:0000313" key="3">
    <source>
        <dbReference type="Proteomes" id="UP000432015"/>
    </source>
</evidence>
<dbReference type="Pfam" id="PF00480">
    <property type="entry name" value="ROK"/>
    <property type="match status" value="1"/>
</dbReference>
<dbReference type="Gene3D" id="3.30.420.40">
    <property type="match status" value="2"/>
</dbReference>
<proteinExistence type="inferred from homology"/>
<comment type="similarity">
    <text evidence="1">Belongs to the ROK (NagC/XylR) family.</text>
</comment>
<dbReference type="RefSeq" id="WP_214618016.1">
    <property type="nucleotide sequence ID" value="NZ_WOFH01000007.1"/>
</dbReference>
<name>A0A7K1L3U3_9ACTN</name>
<organism evidence="2 3">
    <name type="scientific">Actinomadura litoris</name>
    <dbReference type="NCBI Taxonomy" id="2678616"/>
    <lineage>
        <taxon>Bacteria</taxon>
        <taxon>Bacillati</taxon>
        <taxon>Actinomycetota</taxon>
        <taxon>Actinomycetes</taxon>
        <taxon>Streptosporangiales</taxon>
        <taxon>Thermomonosporaceae</taxon>
        <taxon>Actinomadura</taxon>
    </lineage>
</organism>
<dbReference type="Proteomes" id="UP000432015">
    <property type="component" value="Unassembled WGS sequence"/>
</dbReference>
<protein>
    <submittedName>
        <fullName evidence="2">ROK family protein</fullName>
    </submittedName>
</protein>
<evidence type="ECO:0000313" key="2">
    <source>
        <dbReference type="EMBL" id="MUN39040.1"/>
    </source>
</evidence>
<dbReference type="SUPFAM" id="SSF53067">
    <property type="entry name" value="Actin-like ATPase domain"/>
    <property type="match status" value="1"/>
</dbReference>
<dbReference type="PANTHER" id="PTHR18964:SF169">
    <property type="entry name" value="N-ACETYLMANNOSAMINE KINASE"/>
    <property type="match status" value="1"/>
</dbReference>
<dbReference type="InterPro" id="IPR000600">
    <property type="entry name" value="ROK"/>
</dbReference>
<accession>A0A7K1L3U3</accession>
<reference evidence="2 3" key="1">
    <citation type="submission" date="2019-11" db="EMBL/GenBank/DDBJ databases">
        <authorList>
            <person name="Cao P."/>
        </authorList>
    </citation>
    <scope>NUCLEOTIDE SEQUENCE [LARGE SCALE GENOMIC DNA]</scope>
    <source>
        <strain evidence="2 3">NEAU-AAG5</strain>
    </source>
</reference>
<dbReference type="EMBL" id="WOFH01000007">
    <property type="protein sequence ID" value="MUN39040.1"/>
    <property type="molecule type" value="Genomic_DNA"/>
</dbReference>
<dbReference type="PANTHER" id="PTHR18964">
    <property type="entry name" value="ROK (REPRESSOR, ORF, KINASE) FAMILY"/>
    <property type="match status" value="1"/>
</dbReference>
<evidence type="ECO:0000256" key="1">
    <source>
        <dbReference type="ARBA" id="ARBA00006479"/>
    </source>
</evidence>
<comment type="caution">
    <text evidence="2">The sequence shown here is derived from an EMBL/GenBank/DDBJ whole genome shotgun (WGS) entry which is preliminary data.</text>
</comment>
<dbReference type="AlphaFoldDB" id="A0A7K1L3U3"/>
<dbReference type="InterPro" id="IPR043129">
    <property type="entry name" value="ATPase_NBD"/>
</dbReference>
<keyword evidence="3" id="KW-1185">Reference proteome</keyword>